<keyword evidence="10" id="KW-0378">Hydrolase</keyword>
<feature type="binding site" evidence="5">
    <location>
        <position position="72"/>
    </location>
    <ligand>
        <name>Ca(2+)</name>
        <dbReference type="ChEBI" id="CHEBI:29108"/>
    </ligand>
</feature>
<evidence type="ECO:0000256" key="5">
    <source>
        <dbReference type="PIRSR" id="PIRSR601211-2"/>
    </source>
</evidence>
<feature type="signal peptide" evidence="8">
    <location>
        <begin position="1"/>
        <end position="25"/>
    </location>
</feature>
<keyword evidence="2 8" id="KW-0964">Secreted</keyword>
<feature type="binding site" evidence="5">
    <location>
        <position position="51"/>
    </location>
    <ligand>
        <name>Ca(2+)</name>
        <dbReference type="ChEBI" id="CHEBI:29108"/>
    </ligand>
</feature>
<dbReference type="GO" id="GO:0005509">
    <property type="term" value="F:calcium ion binding"/>
    <property type="evidence" value="ECO:0007669"/>
    <property type="project" value="InterPro"/>
</dbReference>
<dbReference type="PANTHER" id="PTHR11716">
    <property type="entry name" value="PHOSPHOLIPASE A2 FAMILY MEMBER"/>
    <property type="match status" value="1"/>
</dbReference>
<feature type="active site" evidence="4">
    <location>
        <position position="71"/>
    </location>
</feature>
<evidence type="ECO:0000256" key="1">
    <source>
        <dbReference type="ARBA" id="ARBA00004613"/>
    </source>
</evidence>
<dbReference type="SUPFAM" id="SSF48619">
    <property type="entry name" value="Phospholipase A2, PLA2"/>
    <property type="match status" value="1"/>
</dbReference>
<keyword evidence="5" id="KW-0106">Calcium</keyword>
<feature type="disulfide bond" evidence="6">
    <location>
        <begin position="52"/>
        <end position="68"/>
    </location>
</feature>
<dbReference type="GO" id="GO:0006644">
    <property type="term" value="P:phospholipid metabolic process"/>
    <property type="evidence" value="ECO:0007669"/>
    <property type="project" value="InterPro"/>
</dbReference>
<name>A0A0B4U823_OVOOK</name>
<dbReference type="EMBL" id="KM488542">
    <property type="protein sequence ID" value="AJC52514.1"/>
    <property type="molecule type" value="Genomic_DNA"/>
</dbReference>
<evidence type="ECO:0000256" key="7">
    <source>
        <dbReference type="RuleBase" id="RU003654"/>
    </source>
</evidence>
<sequence length="159" mass="17563" precursor="true">MACLLGGSSPVLLLLLLCVPLLASANLIQFGHIIKHLTGRSPLIYNGYGCYCGLGGSRQPVDATDWCCRVHDCCYQALSRRHCKPKMEKYFYSVRKDTVTCGGETECRRETCECDKAAALCFRHSKFQGQYIGYRNRLCEGPTPPCQGVCPCWAPTKGG</sequence>
<dbReference type="AlphaFoldDB" id="A0A0B4U823"/>
<dbReference type="InterPro" id="IPR036444">
    <property type="entry name" value="PLipase_A2_dom_sf"/>
</dbReference>
<dbReference type="InterPro" id="IPR001211">
    <property type="entry name" value="PLA2"/>
</dbReference>
<evidence type="ECO:0000256" key="6">
    <source>
        <dbReference type="PIRSR" id="PIRSR601211-3"/>
    </source>
</evidence>
<evidence type="ECO:0000256" key="3">
    <source>
        <dbReference type="ARBA" id="ARBA00023157"/>
    </source>
</evidence>
<dbReference type="GO" id="GO:0047498">
    <property type="term" value="F:calcium-dependent phospholipase A2 activity"/>
    <property type="evidence" value="ECO:0007669"/>
    <property type="project" value="TreeGrafter"/>
</dbReference>
<feature type="domain" description="Phospholipase A2-like central" evidence="9">
    <location>
        <begin position="26"/>
        <end position="140"/>
    </location>
</feature>
<proteinExistence type="inferred from homology"/>
<evidence type="ECO:0000259" key="9">
    <source>
        <dbReference type="SMART" id="SM00085"/>
    </source>
</evidence>
<dbReference type="InterPro" id="IPR033113">
    <property type="entry name" value="PLA2_histidine"/>
</dbReference>
<dbReference type="PANTHER" id="PTHR11716:SF101">
    <property type="entry name" value="BASIC PHOSPHOLIPASE A2 PA-11-LIKE"/>
    <property type="match status" value="1"/>
</dbReference>
<dbReference type="PROSITE" id="PS00118">
    <property type="entry name" value="PA2_HIS"/>
    <property type="match status" value="1"/>
</dbReference>
<feature type="disulfide bond" evidence="6">
    <location>
        <begin position="83"/>
        <end position="107"/>
    </location>
</feature>
<keyword evidence="3 6" id="KW-1015">Disulfide bond</keyword>
<feature type="disulfide bond" evidence="6">
    <location>
        <begin position="101"/>
        <end position="112"/>
    </location>
</feature>
<protein>
    <submittedName>
        <fullName evidence="10">Phospholipase A2</fullName>
        <ecNumber evidence="10">3.1.1.4</ecNumber>
    </submittedName>
</protein>
<dbReference type="CDD" id="cd00125">
    <property type="entry name" value="PLA2c"/>
    <property type="match status" value="1"/>
</dbReference>
<comment type="cofactor">
    <cofactor evidence="5">
        <name>Ca(2+)</name>
        <dbReference type="ChEBI" id="CHEBI:29108"/>
    </cofactor>
    <text evidence="5">Binds 1 Ca(2+) ion per subunit.</text>
</comment>
<feature type="disulfide bond" evidence="6">
    <location>
        <begin position="73"/>
        <end position="146"/>
    </location>
</feature>
<reference evidence="10" key="1">
    <citation type="journal article" date="2014" name="Toxins">
        <title>The Finding of a Group IIE Phospholipase A2 Gene in a Specified Segment of Protobothrops flavoviridis Genome and Its Possible Evolutionary Relationship to Group IIA Phospholipase A2 Genes.</title>
        <authorList>
            <person name="Yamaguchi K."/>
            <person name="Chijiwa T."/>
            <person name="Ikeda N."/>
            <person name="Shibata H."/>
            <person name="Fukumaki Y."/>
            <person name="Oda-Ueda N."/>
            <person name="Hattori S."/>
            <person name="Ohno M."/>
        </authorList>
    </citation>
    <scope>NUCLEOTIDE SEQUENCE</scope>
    <source>
        <tissue evidence="10">Liver</tissue>
    </source>
</reference>
<dbReference type="GO" id="GO:0016042">
    <property type="term" value="P:lipid catabolic process"/>
    <property type="evidence" value="ECO:0007669"/>
    <property type="project" value="InterPro"/>
</dbReference>
<feature type="disulfide bond" evidence="6">
    <location>
        <begin position="74"/>
        <end position="114"/>
    </location>
</feature>
<evidence type="ECO:0000256" key="2">
    <source>
        <dbReference type="ARBA" id="ARBA00022525"/>
    </source>
</evidence>
<dbReference type="PRINTS" id="PR00389">
    <property type="entry name" value="PHPHLIPASEA2"/>
</dbReference>
<feature type="disulfide bond" evidence="6">
    <location>
        <begin position="67"/>
        <end position="121"/>
    </location>
</feature>
<feature type="active site" evidence="4">
    <location>
        <position position="115"/>
    </location>
</feature>
<dbReference type="EC" id="3.1.1.4" evidence="10"/>
<feature type="disulfide bond" evidence="6">
    <location>
        <begin position="50"/>
        <end position="139"/>
    </location>
</feature>
<dbReference type="Pfam" id="PF00068">
    <property type="entry name" value="Phospholip_A2_1"/>
    <property type="match status" value="1"/>
</dbReference>
<comment type="subcellular location">
    <subcellularLocation>
        <location evidence="1 8">Secreted</location>
    </subcellularLocation>
</comment>
<feature type="binding site" evidence="5">
    <location>
        <position position="53"/>
    </location>
    <ligand>
        <name>Ca(2+)</name>
        <dbReference type="ChEBI" id="CHEBI:29108"/>
    </ligand>
</feature>
<organism evidence="10">
    <name type="scientific">Ovophis okinavensis</name>
    <name type="common">Ryukyu Island pit viper</name>
    <name type="synonym">Trimeresurus okinavensis</name>
    <dbReference type="NCBI Taxonomy" id="8769"/>
    <lineage>
        <taxon>Eukaryota</taxon>
        <taxon>Metazoa</taxon>
        <taxon>Chordata</taxon>
        <taxon>Craniata</taxon>
        <taxon>Vertebrata</taxon>
        <taxon>Euteleostomi</taxon>
        <taxon>Lepidosauria</taxon>
        <taxon>Squamata</taxon>
        <taxon>Bifurcata</taxon>
        <taxon>Unidentata</taxon>
        <taxon>Episquamata</taxon>
        <taxon>Toxicofera</taxon>
        <taxon>Serpentes</taxon>
        <taxon>Colubroidea</taxon>
        <taxon>Viperidae</taxon>
        <taxon>Crotalinae</taxon>
        <taxon>Ovophis</taxon>
    </lineage>
</organism>
<dbReference type="GO" id="GO:0050482">
    <property type="term" value="P:arachidonate secretion"/>
    <property type="evidence" value="ECO:0007669"/>
    <property type="project" value="InterPro"/>
</dbReference>
<evidence type="ECO:0000313" key="10">
    <source>
        <dbReference type="EMBL" id="AJC52514.1"/>
    </source>
</evidence>
<dbReference type="SMART" id="SM00085">
    <property type="entry name" value="PA2c"/>
    <property type="match status" value="1"/>
</dbReference>
<dbReference type="InterPro" id="IPR016090">
    <property type="entry name" value="PLA2-like_dom"/>
</dbReference>
<evidence type="ECO:0000256" key="8">
    <source>
        <dbReference type="RuleBase" id="RU361236"/>
    </source>
</evidence>
<dbReference type="FunFam" id="1.20.90.10:FF:000001">
    <property type="entry name" value="Basic phospholipase A2 homolog"/>
    <property type="match status" value="1"/>
</dbReference>
<evidence type="ECO:0000256" key="4">
    <source>
        <dbReference type="PIRSR" id="PIRSR601211-1"/>
    </source>
</evidence>
<feature type="chain" id="PRO_5001389587" evidence="8">
    <location>
        <begin position="26"/>
        <end position="159"/>
    </location>
</feature>
<dbReference type="GO" id="GO:0005543">
    <property type="term" value="F:phospholipid binding"/>
    <property type="evidence" value="ECO:0007669"/>
    <property type="project" value="TreeGrafter"/>
</dbReference>
<keyword evidence="5" id="KW-0479">Metal-binding</keyword>
<dbReference type="SMR" id="A0A0B4U823"/>
<dbReference type="GO" id="GO:0005576">
    <property type="term" value="C:extracellular region"/>
    <property type="evidence" value="ECO:0007669"/>
    <property type="project" value="UniProtKB-SubCell"/>
</dbReference>
<keyword evidence="8" id="KW-0732">Signal</keyword>
<feature type="binding site" evidence="5">
    <location>
        <position position="55"/>
    </location>
    <ligand>
        <name>Ca(2+)</name>
        <dbReference type="ChEBI" id="CHEBI:29108"/>
    </ligand>
</feature>
<accession>A0A0B4U823</accession>
<dbReference type="Gene3D" id="1.20.90.10">
    <property type="entry name" value="Phospholipase A2 domain"/>
    <property type="match status" value="1"/>
</dbReference>
<gene>
    <name evidence="10" type="primary">OoIIEPLA2</name>
</gene>
<comment type="similarity">
    <text evidence="7">Belongs to the phospholipase A2 family.</text>
</comment>